<gene>
    <name evidence="2" type="ORF">RCL2_001714400</name>
</gene>
<dbReference type="PANTHER" id="PTHR45774">
    <property type="entry name" value="BTB/POZ DOMAIN-CONTAINING"/>
    <property type="match status" value="1"/>
</dbReference>
<reference evidence="2" key="1">
    <citation type="submission" date="2019-10" db="EMBL/GenBank/DDBJ databases">
        <title>Conservation and host-specific expression of non-tandemly repeated heterogenous ribosome RNA gene in arbuscular mycorrhizal fungi.</title>
        <authorList>
            <person name="Maeda T."/>
            <person name="Kobayashi Y."/>
            <person name="Nakagawa T."/>
            <person name="Ezawa T."/>
            <person name="Yamaguchi K."/>
            <person name="Bino T."/>
            <person name="Nishimoto Y."/>
            <person name="Shigenobu S."/>
            <person name="Kawaguchi M."/>
        </authorList>
    </citation>
    <scope>NUCLEOTIDE SEQUENCE</scope>
    <source>
        <strain evidence="2">HR1</strain>
    </source>
</reference>
<dbReference type="InterPro" id="IPR000210">
    <property type="entry name" value="BTB/POZ_dom"/>
</dbReference>
<sequence length="511" mass="60326">MKSNLFEFPEYLTQRLYLASAVSGTFKDKKHITLKLLDAYYKSFVYGYGAYSTTGIVKFDIMNENMTKQFFPNLSQNYIEILEDDEYYDVTIEIGEDPNLSNITPEIFQIILKYIYGGIISLNEQEPSETLKILVAADQLLLQELTDYLQRYLIENKSEWMEQYFELIYQTSFQSNSLLELQEYCTNLMAKSPEKILKSLDFTSLSEKSLVSLIKRDDLQMKEIEIWEYVLEWGLEKNPTLLPDPTTWSDDDFKMMENTLQHCLPLIRFFSLASEEFIQRVHPYKKLLKHQLYEELLNSYLNPNSIPNDDILLPRYKNIDGIIDSKIVNLNIVSLISRWIDKIDIKSKFIYTRELYLPYEFKLLLRGSRDGFTPKKFHELCDDKLCTVTFVKIKETEEIVGGYNPLEWRSASDSSFIRTKDSFIFSFKNKNDFKNPILSHIINRYCALFYSKMVGPMFGSDLEIGVKGGNYSTEYNFCRSRKLHYEKKIRNTDDCFLIEDYEVFQIIKRRD</sequence>
<dbReference type="Pfam" id="PF07534">
    <property type="entry name" value="TLD"/>
    <property type="match status" value="1"/>
</dbReference>
<dbReference type="Pfam" id="PF00651">
    <property type="entry name" value="BTB"/>
    <property type="match status" value="1"/>
</dbReference>
<dbReference type="SUPFAM" id="SSF54695">
    <property type="entry name" value="POZ domain"/>
    <property type="match status" value="1"/>
</dbReference>
<dbReference type="InterPro" id="IPR011705">
    <property type="entry name" value="BACK"/>
</dbReference>
<dbReference type="Proteomes" id="UP000615446">
    <property type="component" value="Unassembled WGS sequence"/>
</dbReference>
<comment type="caution">
    <text evidence="2">The sequence shown here is derived from an EMBL/GenBank/DDBJ whole genome shotgun (WGS) entry which is preliminary data.</text>
</comment>
<organism evidence="2 3">
    <name type="scientific">Rhizophagus clarus</name>
    <dbReference type="NCBI Taxonomy" id="94130"/>
    <lineage>
        <taxon>Eukaryota</taxon>
        <taxon>Fungi</taxon>
        <taxon>Fungi incertae sedis</taxon>
        <taxon>Mucoromycota</taxon>
        <taxon>Glomeromycotina</taxon>
        <taxon>Glomeromycetes</taxon>
        <taxon>Glomerales</taxon>
        <taxon>Glomeraceae</taxon>
        <taxon>Rhizophagus</taxon>
    </lineage>
</organism>
<dbReference type="AlphaFoldDB" id="A0A8H3LQF2"/>
<accession>A0A8H3LQF2</accession>
<dbReference type="InterPro" id="IPR011333">
    <property type="entry name" value="SKP1/BTB/POZ_sf"/>
</dbReference>
<protein>
    <recommendedName>
        <fullName evidence="1">TLDc domain-containing protein</fullName>
    </recommendedName>
</protein>
<dbReference type="PANTHER" id="PTHR45774:SF3">
    <property type="entry name" value="BTB (POZ) DOMAIN-CONTAINING 2B-RELATED"/>
    <property type="match status" value="1"/>
</dbReference>
<dbReference type="EMBL" id="BLAL01000194">
    <property type="protein sequence ID" value="GES90286.1"/>
    <property type="molecule type" value="Genomic_DNA"/>
</dbReference>
<evidence type="ECO:0000313" key="3">
    <source>
        <dbReference type="Proteomes" id="UP000615446"/>
    </source>
</evidence>
<dbReference type="InterPro" id="IPR006571">
    <property type="entry name" value="TLDc_dom"/>
</dbReference>
<dbReference type="Pfam" id="PF07707">
    <property type="entry name" value="BACK"/>
    <property type="match status" value="1"/>
</dbReference>
<evidence type="ECO:0000313" key="2">
    <source>
        <dbReference type="EMBL" id="GES90286.1"/>
    </source>
</evidence>
<dbReference type="PROSITE" id="PS51886">
    <property type="entry name" value="TLDC"/>
    <property type="match status" value="1"/>
</dbReference>
<dbReference type="Gene3D" id="3.30.710.10">
    <property type="entry name" value="Potassium Channel Kv1.1, Chain A"/>
    <property type="match status" value="1"/>
</dbReference>
<feature type="domain" description="TLDc" evidence="1">
    <location>
        <begin position="326"/>
        <end position="507"/>
    </location>
</feature>
<dbReference type="Gene3D" id="1.25.40.420">
    <property type="match status" value="1"/>
</dbReference>
<evidence type="ECO:0000259" key="1">
    <source>
        <dbReference type="PROSITE" id="PS51886"/>
    </source>
</evidence>
<name>A0A8H3LQF2_9GLOM</name>
<dbReference type="OrthoDB" id="2401637at2759"/>
<proteinExistence type="predicted"/>